<reference evidence="1" key="2">
    <citation type="submission" date="2020-06" db="EMBL/GenBank/DDBJ databases">
        <title>Helianthus annuus Genome sequencing and assembly Release 2.</title>
        <authorList>
            <person name="Gouzy J."/>
            <person name="Langlade N."/>
            <person name="Munos S."/>
        </authorList>
    </citation>
    <scope>NUCLEOTIDE SEQUENCE</scope>
    <source>
        <tissue evidence="1">Leaves</tissue>
    </source>
</reference>
<dbReference type="Gramene" id="mRNA:HanXRQr2_Chr05g0222721">
    <property type="protein sequence ID" value="CDS:HanXRQr2_Chr05g0222721.1"/>
    <property type="gene ID" value="HanXRQr2_Chr05g0222721"/>
</dbReference>
<comment type="caution">
    <text evidence="1">The sequence shown here is derived from an EMBL/GenBank/DDBJ whole genome shotgun (WGS) entry which is preliminary data.</text>
</comment>
<sequence>MVKAGQHQSTNLSWVQILAWVNFGCSGFRLVHFWVQVSVSGHGQSQQSTAGQQ</sequence>
<gene>
    <name evidence="1" type="ORF">HanXRQr2_Chr05g0222721</name>
</gene>
<accession>A0A9K3J0G4</accession>
<protein>
    <submittedName>
        <fullName evidence="1">Uncharacterized protein</fullName>
    </submittedName>
</protein>
<dbReference type="Proteomes" id="UP000215914">
    <property type="component" value="Unassembled WGS sequence"/>
</dbReference>
<reference evidence="1" key="1">
    <citation type="journal article" date="2017" name="Nature">
        <title>The sunflower genome provides insights into oil metabolism, flowering and Asterid evolution.</title>
        <authorList>
            <person name="Badouin H."/>
            <person name="Gouzy J."/>
            <person name="Grassa C.J."/>
            <person name="Murat F."/>
            <person name="Staton S.E."/>
            <person name="Cottret L."/>
            <person name="Lelandais-Briere C."/>
            <person name="Owens G.L."/>
            <person name="Carrere S."/>
            <person name="Mayjonade B."/>
            <person name="Legrand L."/>
            <person name="Gill N."/>
            <person name="Kane N.C."/>
            <person name="Bowers J.E."/>
            <person name="Hubner S."/>
            <person name="Bellec A."/>
            <person name="Berard A."/>
            <person name="Berges H."/>
            <person name="Blanchet N."/>
            <person name="Boniface M.C."/>
            <person name="Brunel D."/>
            <person name="Catrice O."/>
            <person name="Chaidir N."/>
            <person name="Claudel C."/>
            <person name="Donnadieu C."/>
            <person name="Faraut T."/>
            <person name="Fievet G."/>
            <person name="Helmstetter N."/>
            <person name="King M."/>
            <person name="Knapp S.J."/>
            <person name="Lai Z."/>
            <person name="Le Paslier M.C."/>
            <person name="Lippi Y."/>
            <person name="Lorenzon L."/>
            <person name="Mandel J.R."/>
            <person name="Marage G."/>
            <person name="Marchand G."/>
            <person name="Marquand E."/>
            <person name="Bret-Mestries E."/>
            <person name="Morien E."/>
            <person name="Nambeesan S."/>
            <person name="Nguyen T."/>
            <person name="Pegot-Espagnet P."/>
            <person name="Pouilly N."/>
            <person name="Raftis F."/>
            <person name="Sallet E."/>
            <person name="Schiex T."/>
            <person name="Thomas J."/>
            <person name="Vandecasteele C."/>
            <person name="Vares D."/>
            <person name="Vear F."/>
            <person name="Vautrin S."/>
            <person name="Crespi M."/>
            <person name="Mangin B."/>
            <person name="Burke J.M."/>
            <person name="Salse J."/>
            <person name="Munos S."/>
            <person name="Vincourt P."/>
            <person name="Rieseberg L.H."/>
            <person name="Langlade N.B."/>
        </authorList>
    </citation>
    <scope>NUCLEOTIDE SEQUENCE</scope>
    <source>
        <tissue evidence="1">Leaves</tissue>
    </source>
</reference>
<dbReference type="AlphaFoldDB" id="A0A9K3J0G4"/>
<name>A0A9K3J0G4_HELAN</name>
<organism evidence="1 2">
    <name type="scientific">Helianthus annuus</name>
    <name type="common">Common sunflower</name>
    <dbReference type="NCBI Taxonomy" id="4232"/>
    <lineage>
        <taxon>Eukaryota</taxon>
        <taxon>Viridiplantae</taxon>
        <taxon>Streptophyta</taxon>
        <taxon>Embryophyta</taxon>
        <taxon>Tracheophyta</taxon>
        <taxon>Spermatophyta</taxon>
        <taxon>Magnoliopsida</taxon>
        <taxon>eudicotyledons</taxon>
        <taxon>Gunneridae</taxon>
        <taxon>Pentapetalae</taxon>
        <taxon>asterids</taxon>
        <taxon>campanulids</taxon>
        <taxon>Asterales</taxon>
        <taxon>Asteraceae</taxon>
        <taxon>Asteroideae</taxon>
        <taxon>Heliantheae alliance</taxon>
        <taxon>Heliantheae</taxon>
        <taxon>Helianthus</taxon>
    </lineage>
</organism>
<evidence type="ECO:0000313" key="1">
    <source>
        <dbReference type="EMBL" id="KAF5806546.1"/>
    </source>
</evidence>
<dbReference type="EMBL" id="MNCJ02000320">
    <property type="protein sequence ID" value="KAF5806546.1"/>
    <property type="molecule type" value="Genomic_DNA"/>
</dbReference>
<proteinExistence type="predicted"/>
<evidence type="ECO:0000313" key="2">
    <source>
        <dbReference type="Proteomes" id="UP000215914"/>
    </source>
</evidence>
<keyword evidence="2" id="KW-1185">Reference proteome</keyword>